<dbReference type="Pfam" id="PF00144">
    <property type="entry name" value="Beta-lactamase"/>
    <property type="match status" value="1"/>
</dbReference>
<dbReference type="AlphaFoldDB" id="A0A6A6XEM8"/>
<dbReference type="InterPro" id="IPR001466">
    <property type="entry name" value="Beta-lactam-related"/>
</dbReference>
<gene>
    <name evidence="4" type="ORF">K505DRAFT_374547</name>
</gene>
<dbReference type="GO" id="GO:0016787">
    <property type="term" value="F:hydrolase activity"/>
    <property type="evidence" value="ECO:0007669"/>
    <property type="project" value="UniProtKB-KW"/>
</dbReference>
<reference evidence="4" key="1">
    <citation type="journal article" date="2020" name="Stud. Mycol.">
        <title>101 Dothideomycetes genomes: a test case for predicting lifestyles and emergence of pathogens.</title>
        <authorList>
            <person name="Haridas S."/>
            <person name="Albert R."/>
            <person name="Binder M."/>
            <person name="Bloem J."/>
            <person name="Labutti K."/>
            <person name="Salamov A."/>
            <person name="Andreopoulos B."/>
            <person name="Baker S."/>
            <person name="Barry K."/>
            <person name="Bills G."/>
            <person name="Bluhm B."/>
            <person name="Cannon C."/>
            <person name="Castanera R."/>
            <person name="Culley D."/>
            <person name="Daum C."/>
            <person name="Ezra D."/>
            <person name="Gonzalez J."/>
            <person name="Henrissat B."/>
            <person name="Kuo A."/>
            <person name="Liang C."/>
            <person name="Lipzen A."/>
            <person name="Lutzoni F."/>
            <person name="Magnuson J."/>
            <person name="Mondo S."/>
            <person name="Nolan M."/>
            <person name="Ohm R."/>
            <person name="Pangilinan J."/>
            <person name="Park H.-J."/>
            <person name="Ramirez L."/>
            <person name="Alfaro M."/>
            <person name="Sun H."/>
            <person name="Tritt A."/>
            <person name="Yoshinaga Y."/>
            <person name="Zwiers L.-H."/>
            <person name="Turgeon B."/>
            <person name="Goodwin S."/>
            <person name="Spatafora J."/>
            <person name="Crous P."/>
            <person name="Grigoriev I."/>
        </authorList>
    </citation>
    <scope>NUCLEOTIDE SEQUENCE</scope>
    <source>
        <strain evidence="4">CBS 109.77</strain>
    </source>
</reference>
<proteinExistence type="inferred from homology"/>
<sequence length="407" mass="44732">MSDFDALLAEYTEKGNAKVHGVICKCVDRNGNELYSKIAGYDSLLTDASPLREDAVLKLASATKLITSIALLQCVDKGIIDLDEPLTKILPEFNGKEILTGVSGSEFTFEKSKTAITARHLLTHTSGLGYRFTNRLLAPWAASRDRNQDKPSYRVTERYMMPLVFEPGGGWLYGCSLDWAGVVVSRLHDGMCLEDYMVENIWKKLGLSSPFPKFNISRHPEYNSRVMQGAEQTSDGRLQPCNSWAFDNPEDQDGGSGLASTTNDYVSVLADLISDSPKLLKPTTISELFTPQLIPGSLNIQMLLDLRVAWESVAGPISEDAVNYGLGGLLCTGPVPEINQPKNILAWGGASNVIWWANRELGVAGFFATQQSPFGNPTVVKLVNAWKKDFWTQFNATNHTREGSVVS</sequence>
<dbReference type="InterPro" id="IPR050789">
    <property type="entry name" value="Diverse_Enzym_Activities"/>
</dbReference>
<evidence type="ECO:0000313" key="5">
    <source>
        <dbReference type="Proteomes" id="UP000799757"/>
    </source>
</evidence>
<keyword evidence="2" id="KW-0378">Hydrolase</keyword>
<feature type="domain" description="Beta-lactamase-related" evidence="3">
    <location>
        <begin position="26"/>
        <end position="374"/>
    </location>
</feature>
<name>A0A6A6XEM8_9PLEO</name>
<dbReference type="Proteomes" id="UP000799757">
    <property type="component" value="Unassembled WGS sequence"/>
</dbReference>
<dbReference type="Gene3D" id="3.40.710.10">
    <property type="entry name" value="DD-peptidase/beta-lactamase superfamily"/>
    <property type="match status" value="1"/>
</dbReference>
<organism evidence="4 5">
    <name type="scientific">Melanomma pulvis-pyrius CBS 109.77</name>
    <dbReference type="NCBI Taxonomy" id="1314802"/>
    <lineage>
        <taxon>Eukaryota</taxon>
        <taxon>Fungi</taxon>
        <taxon>Dikarya</taxon>
        <taxon>Ascomycota</taxon>
        <taxon>Pezizomycotina</taxon>
        <taxon>Dothideomycetes</taxon>
        <taxon>Pleosporomycetidae</taxon>
        <taxon>Pleosporales</taxon>
        <taxon>Melanommataceae</taxon>
        <taxon>Melanomma</taxon>
    </lineage>
</organism>
<evidence type="ECO:0000259" key="3">
    <source>
        <dbReference type="Pfam" id="PF00144"/>
    </source>
</evidence>
<dbReference type="PANTHER" id="PTHR43283">
    <property type="entry name" value="BETA-LACTAMASE-RELATED"/>
    <property type="match status" value="1"/>
</dbReference>
<comment type="similarity">
    <text evidence="1">Belongs to the class-A beta-lactamase family.</text>
</comment>
<accession>A0A6A6XEM8</accession>
<dbReference type="InterPro" id="IPR012338">
    <property type="entry name" value="Beta-lactam/transpept-like"/>
</dbReference>
<dbReference type="SUPFAM" id="SSF56601">
    <property type="entry name" value="beta-lactamase/transpeptidase-like"/>
    <property type="match status" value="1"/>
</dbReference>
<dbReference type="OrthoDB" id="428260at2759"/>
<dbReference type="EMBL" id="MU001886">
    <property type="protein sequence ID" value="KAF2794584.1"/>
    <property type="molecule type" value="Genomic_DNA"/>
</dbReference>
<keyword evidence="5" id="KW-1185">Reference proteome</keyword>
<evidence type="ECO:0000313" key="4">
    <source>
        <dbReference type="EMBL" id="KAF2794584.1"/>
    </source>
</evidence>
<dbReference type="PANTHER" id="PTHR43283:SF17">
    <property type="entry name" value="(LOVD), PUTATIVE (AFU_ORTHOLOGUE AFUA_5G00920)-RELATED"/>
    <property type="match status" value="1"/>
</dbReference>
<protein>
    <submittedName>
        <fullName evidence="4">Beta-lactamase class C and other penicillin binding protein</fullName>
    </submittedName>
</protein>
<evidence type="ECO:0000256" key="2">
    <source>
        <dbReference type="ARBA" id="ARBA00022801"/>
    </source>
</evidence>
<evidence type="ECO:0000256" key="1">
    <source>
        <dbReference type="ARBA" id="ARBA00009009"/>
    </source>
</evidence>